<keyword evidence="1" id="KW-0812">Transmembrane</keyword>
<keyword evidence="1" id="KW-0472">Membrane</keyword>
<evidence type="ECO:0000313" key="3">
    <source>
        <dbReference type="Proteomes" id="UP000064893"/>
    </source>
</evidence>
<evidence type="ECO:0008006" key="4">
    <source>
        <dbReference type="Google" id="ProtNLM"/>
    </source>
</evidence>
<dbReference type="InterPro" id="IPR011006">
    <property type="entry name" value="CheY-like_superfamily"/>
</dbReference>
<dbReference type="Proteomes" id="UP000064893">
    <property type="component" value="Chromosome"/>
</dbReference>
<evidence type="ECO:0000313" key="2">
    <source>
        <dbReference type="EMBL" id="ALO15069.1"/>
    </source>
</evidence>
<accession>A0A0S2HYC8</accession>
<reference evidence="2 3" key="1">
    <citation type="submission" date="2015-11" db="EMBL/GenBank/DDBJ databases">
        <title>Description and complete genome sequence of a novel strain predominating in hypersaline microbial mats and representing a new family of the Bacteriodetes phylum.</title>
        <authorList>
            <person name="Spring S."/>
            <person name="Bunk B."/>
            <person name="Sproer C."/>
            <person name="Klenk H.-P."/>
        </authorList>
    </citation>
    <scope>NUCLEOTIDE SEQUENCE [LARGE SCALE GENOMIC DNA]</scope>
    <source>
        <strain evidence="2 3">L21-Spi-D4</strain>
    </source>
</reference>
<dbReference type="SUPFAM" id="SSF52172">
    <property type="entry name" value="CheY-like"/>
    <property type="match status" value="1"/>
</dbReference>
<keyword evidence="3" id="KW-1185">Reference proteome</keyword>
<gene>
    <name evidence="2" type="ORF">L21SP5_01419</name>
</gene>
<evidence type="ECO:0000256" key="1">
    <source>
        <dbReference type="SAM" id="Phobius"/>
    </source>
</evidence>
<protein>
    <recommendedName>
        <fullName evidence="4">Response regulatory domain-containing protein</fullName>
    </recommendedName>
</protein>
<dbReference type="AlphaFoldDB" id="A0A0S2HYC8"/>
<feature type="transmembrane region" description="Helical" evidence="1">
    <location>
        <begin position="150"/>
        <end position="171"/>
    </location>
</feature>
<keyword evidence="1" id="KW-1133">Transmembrane helix</keyword>
<name>A0A0S2HYC8_9BACT</name>
<dbReference type="Gene3D" id="3.40.50.2300">
    <property type="match status" value="1"/>
</dbReference>
<organism evidence="2 3">
    <name type="scientific">Salinivirga cyanobacteriivorans</name>
    <dbReference type="NCBI Taxonomy" id="1307839"/>
    <lineage>
        <taxon>Bacteria</taxon>
        <taxon>Pseudomonadati</taxon>
        <taxon>Bacteroidota</taxon>
        <taxon>Bacteroidia</taxon>
        <taxon>Bacteroidales</taxon>
        <taxon>Salinivirgaceae</taxon>
        <taxon>Salinivirga</taxon>
    </lineage>
</organism>
<dbReference type="KEGG" id="blq:L21SP5_01419"/>
<dbReference type="STRING" id="1307839.L21SP5_01419"/>
<dbReference type="EMBL" id="CP013118">
    <property type="protein sequence ID" value="ALO15069.1"/>
    <property type="molecule type" value="Genomic_DNA"/>
</dbReference>
<proteinExistence type="predicted"/>
<dbReference type="RefSeq" id="WP_057952562.1">
    <property type="nucleotide sequence ID" value="NZ_CP013118.1"/>
</dbReference>
<sequence length="172" mass="20134">MAFLHKILRTSVYIVEDDRDFLRVLKQVLARGVENHKIFSFNSADDLLDQLKSQAVKKIQRNIIIISVSAHARDTNSVFETIEAIKQYLLNTHVILLYNPGELETEEMELYQAELVVDDIITKNNFARLRIQNSIRRILSRDDFQWRRKLLWVSAAIASFFLVTTALFYFIT</sequence>